<organism evidence="1 2">
    <name type="scientific">Capillimicrobium parvum</name>
    <dbReference type="NCBI Taxonomy" id="2884022"/>
    <lineage>
        <taxon>Bacteria</taxon>
        <taxon>Bacillati</taxon>
        <taxon>Actinomycetota</taxon>
        <taxon>Thermoleophilia</taxon>
        <taxon>Solirubrobacterales</taxon>
        <taxon>Capillimicrobiaceae</taxon>
        <taxon>Capillimicrobium</taxon>
    </lineage>
</organism>
<dbReference type="Proteomes" id="UP001162834">
    <property type="component" value="Chromosome"/>
</dbReference>
<gene>
    <name evidence="1" type="ORF">DSM104329_03644</name>
</gene>
<dbReference type="EMBL" id="CP087164">
    <property type="protein sequence ID" value="UGS37229.1"/>
    <property type="molecule type" value="Genomic_DNA"/>
</dbReference>
<accession>A0A9E7C201</accession>
<protein>
    <recommendedName>
        <fullName evidence="3">Type II toxin-antitoxin system Phd/YefM family antitoxin</fullName>
    </recommendedName>
</protein>
<name>A0A9E7C201_9ACTN</name>
<evidence type="ECO:0000313" key="2">
    <source>
        <dbReference type="Proteomes" id="UP001162834"/>
    </source>
</evidence>
<evidence type="ECO:0000313" key="1">
    <source>
        <dbReference type="EMBL" id="UGS37229.1"/>
    </source>
</evidence>
<proteinExistence type="predicted"/>
<keyword evidence="2" id="KW-1185">Reference proteome</keyword>
<sequence length="79" mass="8876">METWLAFVLTFGDMARRPHDVLATREGRPHLPALLERPGEAGADAEPVVIGARRRPEAVVLSYERYLKLAGGRERRARP</sequence>
<reference evidence="1" key="1">
    <citation type="journal article" date="2022" name="Int. J. Syst. Evol. Microbiol.">
        <title>Pseudomonas aegrilactucae sp. nov. and Pseudomonas morbosilactucae sp. nov., pathogens causing bacterial rot of lettuce in Japan.</title>
        <authorList>
            <person name="Sawada H."/>
            <person name="Fujikawa T."/>
            <person name="Satou M."/>
        </authorList>
    </citation>
    <scope>NUCLEOTIDE SEQUENCE</scope>
    <source>
        <strain evidence="1">0166_1</strain>
    </source>
</reference>
<dbReference type="KEGG" id="sbae:DSM104329_03644"/>
<dbReference type="AlphaFoldDB" id="A0A9E7C201"/>
<evidence type="ECO:0008006" key="3">
    <source>
        <dbReference type="Google" id="ProtNLM"/>
    </source>
</evidence>